<name>A0A0S2K899_9GAMM</name>
<protein>
    <recommendedName>
        <fullName evidence="3">N-acetyltransferase domain-containing protein</fullName>
    </recommendedName>
</protein>
<organism evidence="1 2">
    <name type="scientific">Pseudoalteromonas phenolica</name>
    <dbReference type="NCBI Taxonomy" id="161398"/>
    <lineage>
        <taxon>Bacteria</taxon>
        <taxon>Pseudomonadati</taxon>
        <taxon>Pseudomonadota</taxon>
        <taxon>Gammaproteobacteria</taxon>
        <taxon>Alteromonadales</taxon>
        <taxon>Pseudoalteromonadaceae</taxon>
        <taxon>Pseudoalteromonas</taxon>
    </lineage>
</organism>
<proteinExistence type="predicted"/>
<dbReference type="OrthoDB" id="8479334at2"/>
<dbReference type="KEGG" id="pphe:PP2015_3772"/>
<sequence>MNLTVKQVFTDTKHIYLNLAQAYEAEFSKIVGKAPDENGIFPLDTQLNESTFGFVCYVDNVPAGIAAISQNSEYEFEVCEFYIVPYFRKQKLGMQFSHKLFDLFKGHWQIKQITGADYATLFWQETLRCYQVGQFSEDSFSDPYWGKVTRQRFSNL</sequence>
<reference evidence="1 2" key="1">
    <citation type="submission" date="2015-11" db="EMBL/GenBank/DDBJ databases">
        <authorList>
            <person name="Zhang Y."/>
            <person name="Guo Z."/>
        </authorList>
    </citation>
    <scope>NUCLEOTIDE SEQUENCE [LARGE SCALE GENOMIC DNA]</scope>
    <source>
        <strain evidence="1 2">KCTC 12086</strain>
    </source>
</reference>
<evidence type="ECO:0008006" key="3">
    <source>
        <dbReference type="Google" id="ProtNLM"/>
    </source>
</evidence>
<dbReference type="AlphaFoldDB" id="A0A0S2K899"/>
<dbReference type="Gene3D" id="3.40.630.30">
    <property type="match status" value="1"/>
</dbReference>
<dbReference type="STRING" id="161398.PP2015_3772"/>
<evidence type="ECO:0000313" key="2">
    <source>
        <dbReference type="Proteomes" id="UP000061457"/>
    </source>
</evidence>
<dbReference type="Proteomes" id="UP000061457">
    <property type="component" value="Chromosome II"/>
</dbReference>
<accession>A0A0S2K899</accession>
<dbReference type="InterPro" id="IPR016181">
    <property type="entry name" value="Acyl_CoA_acyltransferase"/>
</dbReference>
<dbReference type="PATRIC" id="fig|161398.10.peg.3856"/>
<keyword evidence="2" id="KW-1185">Reference proteome</keyword>
<evidence type="ECO:0000313" key="1">
    <source>
        <dbReference type="EMBL" id="ALO44243.1"/>
    </source>
</evidence>
<dbReference type="SUPFAM" id="SSF55729">
    <property type="entry name" value="Acyl-CoA N-acyltransferases (Nat)"/>
    <property type="match status" value="1"/>
</dbReference>
<dbReference type="RefSeq" id="WP_058032118.1">
    <property type="nucleotide sequence ID" value="NZ_CP013188.1"/>
</dbReference>
<gene>
    <name evidence="1" type="ORF">PP2015_3772</name>
</gene>
<dbReference type="EMBL" id="CP013188">
    <property type="protein sequence ID" value="ALO44243.1"/>
    <property type="molecule type" value="Genomic_DNA"/>
</dbReference>